<gene>
    <name evidence="1" type="ORF">SVIM_LOCUS363676</name>
</gene>
<proteinExistence type="predicted"/>
<protein>
    <submittedName>
        <fullName evidence="1">Uncharacterized protein</fullName>
    </submittedName>
</protein>
<dbReference type="EMBL" id="CAADRP010001807">
    <property type="protein sequence ID" value="VFU52720.1"/>
    <property type="molecule type" value="Genomic_DNA"/>
</dbReference>
<evidence type="ECO:0000313" key="1">
    <source>
        <dbReference type="EMBL" id="VFU52720.1"/>
    </source>
</evidence>
<accession>A0A6N2MFA3</accession>
<sequence length="171" mass="18428">MVMIQAKALLGFGELHQLTEKKSLSNFRTCSSVTNNTTVKGPCLEIVGIKPLYRAMGPSALTVFTAQSNAPLYGGSTPGSTFIFITLVLITSIGFEATDATKPATKLAATWVPIPSLSRPFSRIISLAWSYDASCDAVTIIARFTVRLEPRHRLAIPSCFDICLKASTTLL</sequence>
<reference evidence="1" key="1">
    <citation type="submission" date="2019-03" db="EMBL/GenBank/DDBJ databases">
        <authorList>
            <person name="Mank J."/>
            <person name="Almeida P."/>
        </authorList>
    </citation>
    <scope>NUCLEOTIDE SEQUENCE</scope>
    <source>
        <strain evidence="1">78183</strain>
    </source>
</reference>
<organism evidence="1">
    <name type="scientific">Salix viminalis</name>
    <name type="common">Common osier</name>
    <name type="synonym">Basket willow</name>
    <dbReference type="NCBI Taxonomy" id="40686"/>
    <lineage>
        <taxon>Eukaryota</taxon>
        <taxon>Viridiplantae</taxon>
        <taxon>Streptophyta</taxon>
        <taxon>Embryophyta</taxon>
        <taxon>Tracheophyta</taxon>
        <taxon>Spermatophyta</taxon>
        <taxon>Magnoliopsida</taxon>
        <taxon>eudicotyledons</taxon>
        <taxon>Gunneridae</taxon>
        <taxon>Pentapetalae</taxon>
        <taxon>rosids</taxon>
        <taxon>fabids</taxon>
        <taxon>Malpighiales</taxon>
        <taxon>Salicaceae</taxon>
        <taxon>Saliceae</taxon>
        <taxon>Salix</taxon>
    </lineage>
</organism>
<name>A0A6N2MFA3_SALVM</name>
<dbReference type="AlphaFoldDB" id="A0A6N2MFA3"/>